<dbReference type="Proteomes" id="UP000007306">
    <property type="component" value="Chromosome 8"/>
</dbReference>
<dbReference type="AlphaFoldDB" id="I1QG08"/>
<dbReference type="EnsemblPlants" id="ORGLA08G0035900.1">
    <property type="protein sequence ID" value="ORGLA08G0035900.1"/>
    <property type="gene ID" value="ORGLA08G0035900"/>
</dbReference>
<dbReference type="Gramene" id="ORGLA08G0035900.1">
    <property type="protein sequence ID" value="ORGLA08G0035900.1"/>
    <property type="gene ID" value="ORGLA08G0035900"/>
</dbReference>
<evidence type="ECO:0000313" key="1">
    <source>
        <dbReference type="EnsemblPlants" id="ORGLA08G0035900.1"/>
    </source>
</evidence>
<keyword evidence="2" id="KW-1185">Reference proteome</keyword>
<protein>
    <submittedName>
        <fullName evidence="1">Uncharacterized protein</fullName>
    </submittedName>
</protein>
<reference evidence="1" key="1">
    <citation type="submission" date="2015-06" db="UniProtKB">
        <authorList>
            <consortium name="EnsemblPlants"/>
        </authorList>
    </citation>
    <scope>IDENTIFICATION</scope>
</reference>
<sequence>MLRSFCRHDRPPRLVTVCLQLHDQLDLASHYPGPSSAPPLAACLGQTDMSTILHTSSSEAPHKIRRLLWYRHGMTVEADAHVGNGLLPFKSREVFGVLLLSHRPLRLPVAW</sequence>
<organism evidence="1 2">
    <name type="scientific">Oryza glaberrima</name>
    <name type="common">African rice</name>
    <dbReference type="NCBI Taxonomy" id="4538"/>
    <lineage>
        <taxon>Eukaryota</taxon>
        <taxon>Viridiplantae</taxon>
        <taxon>Streptophyta</taxon>
        <taxon>Embryophyta</taxon>
        <taxon>Tracheophyta</taxon>
        <taxon>Spermatophyta</taxon>
        <taxon>Magnoliopsida</taxon>
        <taxon>Liliopsida</taxon>
        <taxon>Poales</taxon>
        <taxon>Poaceae</taxon>
        <taxon>BOP clade</taxon>
        <taxon>Oryzoideae</taxon>
        <taxon>Oryzeae</taxon>
        <taxon>Oryzinae</taxon>
        <taxon>Oryza</taxon>
    </lineage>
</organism>
<accession>I1QG08</accession>
<proteinExistence type="predicted"/>
<evidence type="ECO:0000313" key="2">
    <source>
        <dbReference type="Proteomes" id="UP000007306"/>
    </source>
</evidence>
<reference evidence="1 2" key="2">
    <citation type="submission" date="2018-04" db="EMBL/GenBank/DDBJ databases">
        <title>OglaRS2 (Oryza glaberrima Reference Sequence Version 2).</title>
        <authorList>
            <person name="Zhang J."/>
            <person name="Kudrna D."/>
            <person name="Lee S."/>
            <person name="Talag J."/>
            <person name="Rajasekar S."/>
            <person name="Wing R.A."/>
        </authorList>
    </citation>
    <scope>NUCLEOTIDE SEQUENCE [LARGE SCALE GENOMIC DNA]</scope>
    <source>
        <strain evidence="1 2">cv. IRGC 96717</strain>
    </source>
</reference>
<name>I1QG08_ORYGL</name>
<dbReference type="HOGENOM" id="CLU_2162418_0_0_1"/>